<dbReference type="Proteomes" id="UP000031843">
    <property type="component" value="Chromosome secondary"/>
</dbReference>
<gene>
    <name evidence="6" type="ORF">RR42_s3044</name>
</gene>
<dbReference type="GO" id="GO:0019213">
    <property type="term" value="F:deacetylase activity"/>
    <property type="evidence" value="ECO:0007669"/>
    <property type="project" value="TreeGrafter"/>
</dbReference>
<dbReference type="GO" id="GO:0046872">
    <property type="term" value="F:metal ion binding"/>
    <property type="evidence" value="ECO:0007669"/>
    <property type="project" value="UniProtKB-KW"/>
</dbReference>
<dbReference type="SUPFAM" id="SSF88713">
    <property type="entry name" value="Glycoside hydrolase/deacetylase"/>
    <property type="match status" value="1"/>
</dbReference>
<evidence type="ECO:0000313" key="6">
    <source>
        <dbReference type="EMBL" id="AJG24625.1"/>
    </source>
</evidence>
<keyword evidence="2" id="KW-0479">Metal-binding</keyword>
<dbReference type="GO" id="GO:0005975">
    <property type="term" value="P:carbohydrate metabolic process"/>
    <property type="evidence" value="ECO:0007669"/>
    <property type="project" value="InterPro"/>
</dbReference>
<keyword evidence="7" id="KW-1185">Reference proteome</keyword>
<reference evidence="6 7" key="1">
    <citation type="journal article" date="2015" name="Genome Announc.">
        <title>Complete Genome Sequence of Cupriavidus basilensis 4G11, Isolated from the Oak Ridge Field Research Center Site.</title>
        <authorList>
            <person name="Ray J."/>
            <person name="Waters R.J."/>
            <person name="Skerker J.M."/>
            <person name="Kuehl J.V."/>
            <person name="Price M.N."/>
            <person name="Huang J."/>
            <person name="Chakraborty R."/>
            <person name="Arkin A.P."/>
            <person name="Deutschbauer A."/>
        </authorList>
    </citation>
    <scope>NUCLEOTIDE SEQUENCE [LARGE SCALE GENOMIC DNA]</scope>
    <source>
        <strain evidence="6">4G11</strain>
    </source>
</reference>
<evidence type="ECO:0000256" key="5">
    <source>
        <dbReference type="ARBA" id="ARBA00023277"/>
    </source>
</evidence>
<keyword evidence="3" id="KW-0378">Hydrolase</keyword>
<dbReference type="Pfam" id="PF04794">
    <property type="entry name" value="YdjC"/>
    <property type="match status" value="1"/>
</dbReference>
<dbReference type="KEGG" id="cbw:RR42_s3044"/>
<dbReference type="PANTHER" id="PTHR31609">
    <property type="entry name" value="YDJC DEACETYLASE FAMILY MEMBER"/>
    <property type="match status" value="1"/>
</dbReference>
<accession>A0A0C4YQ73</accession>
<keyword evidence="6" id="KW-0808">Transferase</keyword>
<dbReference type="RefSeq" id="WP_043356866.1">
    <property type="nucleotide sequence ID" value="NZ_CP010537.1"/>
</dbReference>
<dbReference type="EMBL" id="CP010537">
    <property type="protein sequence ID" value="AJG24625.1"/>
    <property type="molecule type" value="Genomic_DNA"/>
</dbReference>
<proteinExistence type="predicted"/>
<sequence length="283" mass="30053">MASDPARRALIITADDFGLHGGVNEAVELAHRDGVLNAASLMVGASAAADAVARARRLPRLRVGLHVVLADGPAVLAPAAIPALVDAHGRFGSAMARDGFRFFFLPHVRRQLAAEIRAQFEAFAATGLTLDHVNTHKHFHLHPTVLSLILRIGREFGLRAMRLPSEPAAPLLLRPWLTLLRRRLDLAGIAHNDYVLGIANSGRMDEATLLAALAELPAGVGEIYLHPGVVSGAEVAPSMHGYRHADELAALLSPRVRETLERAGVRSGGFTDIFGAPGALAPA</sequence>
<dbReference type="InterPro" id="IPR011330">
    <property type="entry name" value="Glyco_hydro/deAcase_b/a-brl"/>
</dbReference>
<dbReference type="PANTHER" id="PTHR31609:SF1">
    <property type="entry name" value="CARBOHYDRATE DEACETYLASE"/>
    <property type="match status" value="1"/>
</dbReference>
<evidence type="ECO:0000256" key="2">
    <source>
        <dbReference type="ARBA" id="ARBA00022723"/>
    </source>
</evidence>
<dbReference type="Gene3D" id="3.20.20.370">
    <property type="entry name" value="Glycoside hydrolase/deacetylase"/>
    <property type="match status" value="1"/>
</dbReference>
<dbReference type="AlphaFoldDB" id="A0A0C4YQ73"/>
<protein>
    <submittedName>
        <fullName evidence="6">Cellobiose phosphotransferase system celC</fullName>
    </submittedName>
</protein>
<dbReference type="NCBIfam" id="TIGR03473">
    <property type="entry name" value="HpnK"/>
    <property type="match status" value="1"/>
</dbReference>
<dbReference type="GO" id="GO:0016787">
    <property type="term" value="F:hydrolase activity"/>
    <property type="evidence" value="ECO:0007669"/>
    <property type="project" value="UniProtKB-KW"/>
</dbReference>
<dbReference type="InterPro" id="IPR017836">
    <property type="entry name" value="Hopanoid_biosynth-assoc_HpnK"/>
</dbReference>
<dbReference type="STRING" id="68895.RR42_s3044"/>
<evidence type="ECO:0000256" key="1">
    <source>
        <dbReference type="ARBA" id="ARBA00001946"/>
    </source>
</evidence>
<evidence type="ECO:0000256" key="3">
    <source>
        <dbReference type="ARBA" id="ARBA00022801"/>
    </source>
</evidence>
<dbReference type="GO" id="GO:0016740">
    <property type="term" value="F:transferase activity"/>
    <property type="evidence" value="ECO:0007669"/>
    <property type="project" value="UniProtKB-KW"/>
</dbReference>
<comment type="cofactor">
    <cofactor evidence="1">
        <name>Mg(2+)</name>
        <dbReference type="ChEBI" id="CHEBI:18420"/>
    </cofactor>
</comment>
<keyword evidence="5" id="KW-0119">Carbohydrate metabolism</keyword>
<organism evidence="6 7">
    <name type="scientific">Cupriavidus basilensis</name>
    <dbReference type="NCBI Taxonomy" id="68895"/>
    <lineage>
        <taxon>Bacteria</taxon>
        <taxon>Pseudomonadati</taxon>
        <taxon>Pseudomonadota</taxon>
        <taxon>Betaproteobacteria</taxon>
        <taxon>Burkholderiales</taxon>
        <taxon>Burkholderiaceae</taxon>
        <taxon>Cupriavidus</taxon>
    </lineage>
</organism>
<evidence type="ECO:0000256" key="4">
    <source>
        <dbReference type="ARBA" id="ARBA00022842"/>
    </source>
</evidence>
<keyword evidence="4" id="KW-0460">Magnesium</keyword>
<evidence type="ECO:0000313" key="7">
    <source>
        <dbReference type="Proteomes" id="UP000031843"/>
    </source>
</evidence>
<dbReference type="InterPro" id="IPR006879">
    <property type="entry name" value="YdjC-like"/>
</dbReference>
<name>A0A0C4YQ73_9BURK</name>